<organism evidence="3 4">
    <name type="scientific">Triangularia verruculosa</name>
    <dbReference type="NCBI Taxonomy" id="2587418"/>
    <lineage>
        <taxon>Eukaryota</taxon>
        <taxon>Fungi</taxon>
        <taxon>Dikarya</taxon>
        <taxon>Ascomycota</taxon>
        <taxon>Pezizomycotina</taxon>
        <taxon>Sordariomycetes</taxon>
        <taxon>Sordariomycetidae</taxon>
        <taxon>Sordariales</taxon>
        <taxon>Podosporaceae</taxon>
        <taxon>Triangularia</taxon>
    </lineage>
</organism>
<proteinExistence type="predicted"/>
<evidence type="ECO:0000256" key="1">
    <source>
        <dbReference type="SAM" id="Coils"/>
    </source>
</evidence>
<name>A0AAN7AUN9_9PEZI</name>
<reference evidence="3" key="2">
    <citation type="submission" date="2023-05" db="EMBL/GenBank/DDBJ databases">
        <authorList>
            <consortium name="Lawrence Berkeley National Laboratory"/>
            <person name="Steindorff A."/>
            <person name="Hensen N."/>
            <person name="Bonometti L."/>
            <person name="Westerberg I."/>
            <person name="Brannstrom I.O."/>
            <person name="Guillou S."/>
            <person name="Cros-Aarteil S."/>
            <person name="Calhoun S."/>
            <person name="Haridas S."/>
            <person name="Kuo A."/>
            <person name="Mondo S."/>
            <person name="Pangilinan J."/>
            <person name="Riley R."/>
            <person name="Labutti K."/>
            <person name="Andreopoulos B."/>
            <person name="Lipzen A."/>
            <person name="Chen C."/>
            <person name="Yanf M."/>
            <person name="Daum C."/>
            <person name="Ng V."/>
            <person name="Clum A."/>
            <person name="Ohm R."/>
            <person name="Martin F."/>
            <person name="Silar P."/>
            <person name="Natvig D."/>
            <person name="Lalanne C."/>
            <person name="Gautier V."/>
            <person name="Ament-Velasquez S.L."/>
            <person name="Kruys A."/>
            <person name="Hutchinson M.I."/>
            <person name="Powell A.J."/>
            <person name="Barry K."/>
            <person name="Miller A.N."/>
            <person name="Grigoriev I.V."/>
            <person name="Debuchy R."/>
            <person name="Gladieux P."/>
            <person name="Thoren M.H."/>
            <person name="Johannesson H."/>
        </authorList>
    </citation>
    <scope>NUCLEOTIDE SEQUENCE</scope>
    <source>
        <strain evidence="3">CBS 315.58</strain>
    </source>
</reference>
<feature type="coiled-coil region" evidence="1">
    <location>
        <begin position="121"/>
        <end position="149"/>
    </location>
</feature>
<protein>
    <submittedName>
        <fullName evidence="3">Uncharacterized protein</fullName>
    </submittedName>
</protein>
<dbReference type="EMBL" id="MU863903">
    <property type="protein sequence ID" value="KAK4201816.1"/>
    <property type="molecule type" value="Genomic_DNA"/>
</dbReference>
<reference evidence="3" key="1">
    <citation type="journal article" date="2023" name="Mol. Phylogenet. Evol.">
        <title>Genome-scale phylogeny and comparative genomics of the fungal order Sordariales.</title>
        <authorList>
            <person name="Hensen N."/>
            <person name="Bonometti L."/>
            <person name="Westerberg I."/>
            <person name="Brannstrom I.O."/>
            <person name="Guillou S."/>
            <person name="Cros-Aarteil S."/>
            <person name="Calhoun S."/>
            <person name="Haridas S."/>
            <person name="Kuo A."/>
            <person name="Mondo S."/>
            <person name="Pangilinan J."/>
            <person name="Riley R."/>
            <person name="LaButti K."/>
            <person name="Andreopoulos B."/>
            <person name="Lipzen A."/>
            <person name="Chen C."/>
            <person name="Yan M."/>
            <person name="Daum C."/>
            <person name="Ng V."/>
            <person name="Clum A."/>
            <person name="Steindorff A."/>
            <person name="Ohm R.A."/>
            <person name="Martin F."/>
            <person name="Silar P."/>
            <person name="Natvig D.O."/>
            <person name="Lalanne C."/>
            <person name="Gautier V."/>
            <person name="Ament-Velasquez S.L."/>
            <person name="Kruys A."/>
            <person name="Hutchinson M.I."/>
            <person name="Powell A.J."/>
            <person name="Barry K."/>
            <person name="Miller A.N."/>
            <person name="Grigoriev I.V."/>
            <person name="Debuchy R."/>
            <person name="Gladieux P."/>
            <person name="Hiltunen Thoren M."/>
            <person name="Johannesson H."/>
        </authorList>
    </citation>
    <scope>NUCLEOTIDE SEQUENCE</scope>
    <source>
        <strain evidence="3">CBS 315.58</strain>
    </source>
</reference>
<gene>
    <name evidence="3" type="ORF">QBC40DRAFT_322963</name>
</gene>
<feature type="compositionally biased region" description="Basic and acidic residues" evidence="2">
    <location>
        <begin position="87"/>
        <end position="101"/>
    </location>
</feature>
<dbReference type="AlphaFoldDB" id="A0AAN7AUN9"/>
<accession>A0AAN7AUN9</accession>
<keyword evidence="1" id="KW-0175">Coiled coil</keyword>
<comment type="caution">
    <text evidence="3">The sequence shown here is derived from an EMBL/GenBank/DDBJ whole genome shotgun (WGS) entry which is preliminary data.</text>
</comment>
<evidence type="ECO:0000313" key="4">
    <source>
        <dbReference type="Proteomes" id="UP001303160"/>
    </source>
</evidence>
<feature type="region of interest" description="Disordered" evidence="2">
    <location>
        <begin position="1"/>
        <end position="116"/>
    </location>
</feature>
<feature type="compositionally biased region" description="Low complexity" evidence="2">
    <location>
        <begin position="24"/>
        <end position="34"/>
    </location>
</feature>
<evidence type="ECO:0000256" key="2">
    <source>
        <dbReference type="SAM" id="MobiDB-lite"/>
    </source>
</evidence>
<dbReference type="Proteomes" id="UP001303160">
    <property type="component" value="Unassembled WGS sequence"/>
</dbReference>
<keyword evidence="4" id="KW-1185">Reference proteome</keyword>
<evidence type="ECO:0000313" key="3">
    <source>
        <dbReference type="EMBL" id="KAK4201816.1"/>
    </source>
</evidence>
<sequence length="210" mass="23099">MASATTPTSSPPKSPNHESPAGRAESPLPSPSLHSEAESGIFPHSPLKPVAYNRMAESQSKIPKPPGTRMADAQSSIPKPPGTTRAADVKTPEPRILKERSNGNIAERSPSTPGHLAPFDWEEFETRYQEALANANAEEQELLAEFENLIKFFNVWASSASVHDTERGIKRLQTRERFVKIAEQNLAQKKKHLTEVVRAFQSALALLSQN</sequence>